<sequence length="46" mass="5102">MESCGRRRGGGSMGFADGVLFMLVAESVLIAYSWIGWAIYHDYVND</sequence>
<keyword evidence="3" id="KW-1185">Reference proteome</keyword>
<accession>A0A6F8ZDA9</accession>
<evidence type="ECO:0000256" key="1">
    <source>
        <dbReference type="SAM" id="Phobius"/>
    </source>
</evidence>
<name>A0A6F8ZDA9_9FIRM</name>
<evidence type="ECO:0000313" key="2">
    <source>
        <dbReference type="EMBL" id="CAB1127623.1"/>
    </source>
</evidence>
<organism evidence="2 3">
    <name type="scientific">Candidatus Hydrogenisulfobacillus filiaventi</name>
    <dbReference type="NCBI Taxonomy" id="2707344"/>
    <lineage>
        <taxon>Bacteria</taxon>
        <taxon>Bacillati</taxon>
        <taxon>Bacillota</taxon>
        <taxon>Clostridia</taxon>
        <taxon>Eubacteriales</taxon>
        <taxon>Clostridiales Family XVII. Incertae Sedis</taxon>
        <taxon>Candidatus Hydrogenisulfobacillus</taxon>
    </lineage>
</organism>
<feature type="transmembrane region" description="Helical" evidence="1">
    <location>
        <begin position="20"/>
        <end position="40"/>
    </location>
</feature>
<reference evidence="2 3" key="1">
    <citation type="submission" date="2020-02" db="EMBL/GenBank/DDBJ databases">
        <authorList>
            <person name="Hogendoorn C."/>
        </authorList>
    </citation>
    <scope>NUCLEOTIDE SEQUENCE [LARGE SCALE GENOMIC DNA]</scope>
    <source>
        <strain evidence="2">R501</strain>
    </source>
</reference>
<dbReference type="EMBL" id="LR778114">
    <property type="protein sequence ID" value="CAB1127623.1"/>
    <property type="molecule type" value="Genomic_DNA"/>
</dbReference>
<protein>
    <submittedName>
        <fullName evidence="2">Uncharacterized protein</fullName>
    </submittedName>
</protein>
<dbReference type="KEGG" id="hfv:R50_0117"/>
<keyword evidence="1" id="KW-1133">Transmembrane helix</keyword>
<keyword evidence="1" id="KW-0812">Transmembrane</keyword>
<dbReference type="Proteomes" id="UP000503399">
    <property type="component" value="Chromosome"/>
</dbReference>
<evidence type="ECO:0000313" key="3">
    <source>
        <dbReference type="Proteomes" id="UP000503399"/>
    </source>
</evidence>
<proteinExistence type="predicted"/>
<dbReference type="AlphaFoldDB" id="A0A6F8ZDA9"/>
<keyword evidence="1" id="KW-0472">Membrane</keyword>
<gene>
    <name evidence="2" type="ORF">R50_0117</name>
</gene>